<protein>
    <submittedName>
        <fullName evidence="5">Beta-lactamase family protein</fullName>
    </submittedName>
</protein>
<evidence type="ECO:0000256" key="1">
    <source>
        <dbReference type="ARBA" id="ARBA00004370"/>
    </source>
</evidence>
<comment type="subcellular location">
    <subcellularLocation>
        <location evidence="1">Membrane</location>
    </subcellularLocation>
</comment>
<feature type="transmembrane region" description="Helical" evidence="3">
    <location>
        <begin position="493"/>
        <end position="517"/>
    </location>
</feature>
<feature type="transmembrane region" description="Helical" evidence="3">
    <location>
        <begin position="529"/>
        <end position="547"/>
    </location>
</feature>
<dbReference type="Gene3D" id="3.40.710.10">
    <property type="entry name" value="DD-peptidase/beta-lactamase superfamily"/>
    <property type="match status" value="1"/>
</dbReference>
<dbReference type="Pfam" id="PF00144">
    <property type="entry name" value="Beta-lactamase"/>
    <property type="match status" value="1"/>
</dbReference>
<sequence length="621" mass="66386">MASRPKDGTGAFPRGSWLVLAYLFLLLPLQAAAGMAPAQRHALHATMAEQLRGQQLQGAVWALVTQDGGIVTDAAGIRDTRDGAALGADDRVHVGSIAKTLLATGVLHLVSQKRLTLDTPVSTLLPGIAFDNPWQASDPVRVRHLLDHTSGLDDARFSQVFSLKADADAPLANAFARSVPLQVRSRPGSRHSYSNSGYTLLGMVVEAVVGSRYEAYLDANLLRPLGMHDSTFAFTTQEGAGADPRLAMGHFEAGKRQFAVPIDLRPASQFTTTAADMGRLARFLMSDGRIDGATFIDTALLQSMGQPVATEAARGGLRVGYGLGLATRDRHGAVGKCHGGSTVGYRAMLCLFPARQLAFFVAVNADVEGADYGRLDRALVDALGVQTHGKPVTAAPVDISRWSGYYIPSPNRFASFAWLDTTLNFVRVRGDRGGLILKPFQSPELTLVPAGGALFRAADRTIPSHVALTLGDGRGVISTGLQSYEQTSLLKLALLWTSLAAGLLGLVWLLLAGVTRLVAAPRALVSRPVFAPLLGVLALLVPLPFFLRQSFLQLGDLTVASALLFAVTLLLPVTMLIGLAVAYRRRPLSTATRVELLAMLAVLQWALVLMYWGLLPLRLWA</sequence>
<evidence type="ECO:0000259" key="4">
    <source>
        <dbReference type="Pfam" id="PF00144"/>
    </source>
</evidence>
<dbReference type="InterPro" id="IPR001466">
    <property type="entry name" value="Beta-lactam-related"/>
</dbReference>
<dbReference type="InterPro" id="IPR050491">
    <property type="entry name" value="AmpC-like"/>
</dbReference>
<feature type="transmembrane region" description="Helical" evidence="3">
    <location>
        <begin position="594"/>
        <end position="614"/>
    </location>
</feature>
<evidence type="ECO:0000256" key="2">
    <source>
        <dbReference type="ARBA" id="ARBA00023136"/>
    </source>
</evidence>
<keyword evidence="6" id="KW-1185">Reference proteome</keyword>
<keyword evidence="2 3" id="KW-0472">Membrane</keyword>
<gene>
    <name evidence="5" type="ORF">HIV01_012165</name>
</gene>
<feature type="transmembrane region" description="Helical" evidence="3">
    <location>
        <begin position="559"/>
        <end position="582"/>
    </location>
</feature>
<feature type="domain" description="Beta-lactamase-related" evidence="4">
    <location>
        <begin position="46"/>
        <end position="381"/>
    </location>
</feature>
<keyword evidence="3" id="KW-0812">Transmembrane</keyword>
<evidence type="ECO:0000313" key="6">
    <source>
        <dbReference type="Proteomes" id="UP000663400"/>
    </source>
</evidence>
<dbReference type="InterPro" id="IPR012338">
    <property type="entry name" value="Beta-lactam/transpept-like"/>
</dbReference>
<dbReference type="PANTHER" id="PTHR46825:SF11">
    <property type="entry name" value="PENICILLIN-BINDING PROTEIN 4"/>
    <property type="match status" value="1"/>
</dbReference>
<evidence type="ECO:0000313" key="5">
    <source>
        <dbReference type="EMBL" id="QSX73973.1"/>
    </source>
</evidence>
<dbReference type="RefSeq" id="WP_200607454.1">
    <property type="nucleotide sequence ID" value="NZ_CP071517.1"/>
</dbReference>
<organism evidence="5 6">
    <name type="scientific">Lysobacter arenosi</name>
    <dbReference type="NCBI Taxonomy" id="2795387"/>
    <lineage>
        <taxon>Bacteria</taxon>
        <taxon>Pseudomonadati</taxon>
        <taxon>Pseudomonadota</taxon>
        <taxon>Gammaproteobacteria</taxon>
        <taxon>Lysobacterales</taxon>
        <taxon>Lysobacteraceae</taxon>
        <taxon>Lysobacter</taxon>
    </lineage>
</organism>
<dbReference type="Proteomes" id="UP000663400">
    <property type="component" value="Chromosome"/>
</dbReference>
<dbReference type="PANTHER" id="PTHR46825">
    <property type="entry name" value="D-ALANYL-D-ALANINE-CARBOXYPEPTIDASE/ENDOPEPTIDASE AMPH"/>
    <property type="match status" value="1"/>
</dbReference>
<name>A0ABX7R778_9GAMM</name>
<reference evidence="5 6" key="1">
    <citation type="submission" date="2021-02" db="EMBL/GenBank/DDBJ databases">
        <title>Lysobacter arenosi sp. nov., isolated from soil of gangwondo yeongwol, south Korea.</title>
        <authorList>
            <person name="Kim K.R."/>
            <person name="Kim K.H."/>
            <person name="Jeon C.O."/>
        </authorList>
    </citation>
    <scope>NUCLEOTIDE SEQUENCE [LARGE SCALE GENOMIC DNA]</scope>
    <source>
        <strain evidence="5 6">R7</strain>
    </source>
</reference>
<evidence type="ECO:0000256" key="3">
    <source>
        <dbReference type="SAM" id="Phobius"/>
    </source>
</evidence>
<dbReference type="SUPFAM" id="SSF56601">
    <property type="entry name" value="beta-lactamase/transpeptidase-like"/>
    <property type="match status" value="1"/>
</dbReference>
<dbReference type="EMBL" id="CP071517">
    <property type="protein sequence ID" value="QSX73973.1"/>
    <property type="molecule type" value="Genomic_DNA"/>
</dbReference>
<keyword evidence="3" id="KW-1133">Transmembrane helix</keyword>
<accession>A0ABX7R778</accession>
<proteinExistence type="predicted"/>